<sequence length="208" mass="22835">MTRLKDGCSSRTMPRPRPPTTTTTTTTATSTTARVSTARPNVTYNTYPCEPGYDTSLCLNGGTCFIVKVTDTGLYNCMCADGFVGQRCEYKNLDGSYMPPRHVVLETASIASCVTIAVFLVVVICMYLYMHAKRRQKSSQSSSDEELSNDLERRSARSSFSAKKENPTAPRLPLHHVTTESGSETAGYPVYAETSLTPPPIREVKEPP</sequence>
<feature type="region of interest" description="Disordered" evidence="2">
    <location>
        <begin position="1"/>
        <end position="34"/>
    </location>
</feature>
<feature type="region of interest" description="Disordered" evidence="2">
    <location>
        <begin position="138"/>
        <end position="208"/>
    </location>
</feature>
<evidence type="ECO:0000313" key="6">
    <source>
        <dbReference type="Proteomes" id="UP001307889"/>
    </source>
</evidence>
<evidence type="ECO:0000313" key="5">
    <source>
        <dbReference type="EMBL" id="BES94951.1"/>
    </source>
</evidence>
<dbReference type="SUPFAM" id="SSF57196">
    <property type="entry name" value="EGF/Laminin"/>
    <property type="match status" value="1"/>
</dbReference>
<name>A0ABN7AVP6_9HEMI</name>
<feature type="transmembrane region" description="Helical" evidence="3">
    <location>
        <begin position="108"/>
        <end position="130"/>
    </location>
</feature>
<proteinExistence type="predicted"/>
<keyword evidence="3" id="KW-1133">Transmembrane helix</keyword>
<protein>
    <submittedName>
        <fullName evidence="5">EGF</fullName>
    </submittedName>
</protein>
<gene>
    <name evidence="5" type="ORF">NTJ_07760</name>
</gene>
<dbReference type="PANTHER" id="PTHR12332:SF1">
    <property type="entry name" value="KEREN-RELATED"/>
    <property type="match status" value="1"/>
</dbReference>
<dbReference type="Proteomes" id="UP001307889">
    <property type="component" value="Chromosome 5"/>
</dbReference>
<keyword evidence="3" id="KW-0472">Membrane</keyword>
<comment type="caution">
    <text evidence="1">Lacks conserved residue(s) required for the propagation of feature annotation.</text>
</comment>
<feature type="domain" description="EGF-like" evidence="4">
    <location>
        <begin position="45"/>
        <end position="89"/>
    </location>
</feature>
<dbReference type="Pfam" id="PF00008">
    <property type="entry name" value="EGF"/>
    <property type="match status" value="1"/>
</dbReference>
<evidence type="ECO:0000256" key="2">
    <source>
        <dbReference type="SAM" id="MobiDB-lite"/>
    </source>
</evidence>
<reference evidence="5 6" key="1">
    <citation type="submission" date="2023-09" db="EMBL/GenBank/DDBJ databases">
        <title>Nesidiocoris tenuis whole genome shotgun sequence.</title>
        <authorList>
            <person name="Shibata T."/>
            <person name="Shimoda M."/>
            <person name="Kobayashi T."/>
            <person name="Uehara T."/>
        </authorList>
    </citation>
    <scope>NUCLEOTIDE SEQUENCE [LARGE SCALE GENOMIC DNA]</scope>
    <source>
        <strain evidence="5 6">Japan</strain>
    </source>
</reference>
<evidence type="ECO:0000259" key="4">
    <source>
        <dbReference type="PROSITE" id="PS50026"/>
    </source>
</evidence>
<dbReference type="PROSITE" id="PS01186">
    <property type="entry name" value="EGF_2"/>
    <property type="match status" value="1"/>
</dbReference>
<organism evidence="5 6">
    <name type="scientific">Nesidiocoris tenuis</name>
    <dbReference type="NCBI Taxonomy" id="355587"/>
    <lineage>
        <taxon>Eukaryota</taxon>
        <taxon>Metazoa</taxon>
        <taxon>Ecdysozoa</taxon>
        <taxon>Arthropoda</taxon>
        <taxon>Hexapoda</taxon>
        <taxon>Insecta</taxon>
        <taxon>Pterygota</taxon>
        <taxon>Neoptera</taxon>
        <taxon>Paraneoptera</taxon>
        <taxon>Hemiptera</taxon>
        <taxon>Heteroptera</taxon>
        <taxon>Panheteroptera</taxon>
        <taxon>Cimicomorpha</taxon>
        <taxon>Miridae</taxon>
        <taxon>Dicyphina</taxon>
        <taxon>Nesidiocoris</taxon>
    </lineage>
</organism>
<dbReference type="CDD" id="cd00054">
    <property type="entry name" value="EGF_CA"/>
    <property type="match status" value="1"/>
</dbReference>
<dbReference type="PROSITE" id="PS50026">
    <property type="entry name" value="EGF_3"/>
    <property type="match status" value="1"/>
</dbReference>
<keyword evidence="6" id="KW-1185">Reference proteome</keyword>
<dbReference type="Gene3D" id="2.10.25.10">
    <property type="entry name" value="Laminin"/>
    <property type="match status" value="1"/>
</dbReference>
<feature type="disulfide bond" evidence="1">
    <location>
        <begin position="79"/>
        <end position="88"/>
    </location>
</feature>
<accession>A0ABN7AVP6</accession>
<evidence type="ECO:0000256" key="3">
    <source>
        <dbReference type="SAM" id="Phobius"/>
    </source>
</evidence>
<dbReference type="InterPro" id="IPR000742">
    <property type="entry name" value="EGF"/>
</dbReference>
<dbReference type="PROSITE" id="PS00022">
    <property type="entry name" value="EGF_1"/>
    <property type="match status" value="1"/>
</dbReference>
<evidence type="ECO:0000256" key="1">
    <source>
        <dbReference type="PROSITE-ProRule" id="PRU00076"/>
    </source>
</evidence>
<dbReference type="SMART" id="SM00181">
    <property type="entry name" value="EGF"/>
    <property type="match status" value="1"/>
</dbReference>
<keyword evidence="1" id="KW-0245">EGF-like domain</keyword>
<feature type="compositionally biased region" description="Low complexity" evidence="2">
    <location>
        <begin position="20"/>
        <end position="34"/>
    </location>
</feature>
<dbReference type="InterPro" id="IPR043403">
    <property type="entry name" value="Gurken/Spitz"/>
</dbReference>
<dbReference type="EMBL" id="AP028913">
    <property type="protein sequence ID" value="BES94951.1"/>
    <property type="molecule type" value="Genomic_DNA"/>
</dbReference>
<dbReference type="PANTHER" id="PTHR12332">
    <property type="entry name" value="KEREN-RELATED"/>
    <property type="match status" value="1"/>
</dbReference>
<keyword evidence="3" id="KW-0812">Transmembrane</keyword>
<keyword evidence="1" id="KW-1015">Disulfide bond</keyword>